<keyword evidence="7 9" id="KW-0539">Nucleus</keyword>
<sequence length="268" mass="30201">MTSTTRKRYDNDVDCELAKRSIWLVKVPRYLSELWEANEGHVVGKLQIGAQVEFLTAKGLIQPTPKDEGEGTSAAASAANAEASEIPTQYSFILHDVKSQTMSVLSEDKQALGSEATVKTGRLAIEGRIIKKAECRPPATSKYMKMKLAHIVKNTQPKKTVKMIDKAAVKFKPVSVHAEDMIKSKQKKDGAKTYRADRDVLRQALFKAFEKHSFYRLQDLQQLLQQPVSYVKEVLQEIAVYNTAPPHKSLWCLKPEYCNYKVNAQSEQ</sequence>
<dbReference type="Proteomes" id="UP000483820">
    <property type="component" value="Chromosome V"/>
</dbReference>
<dbReference type="EMBL" id="WUAV01000005">
    <property type="protein sequence ID" value="KAF1755027.1"/>
    <property type="molecule type" value="Genomic_DNA"/>
</dbReference>
<dbReference type="RefSeq" id="XP_003098139.2">
    <property type="nucleotide sequence ID" value="XM_003098091.2"/>
</dbReference>
<evidence type="ECO:0000256" key="6">
    <source>
        <dbReference type="ARBA" id="ARBA00023163"/>
    </source>
</evidence>
<dbReference type="Gene3D" id="1.10.10.10">
    <property type="entry name" value="Winged helix-like DNA-binding domain superfamily/Winged helix DNA-binding domain"/>
    <property type="match status" value="1"/>
</dbReference>
<dbReference type="FunFam" id="1.10.10.10:FF:000035">
    <property type="entry name" value="General transcription factor IIF subunit 2"/>
    <property type="match status" value="1"/>
</dbReference>
<reference evidence="12 13" key="1">
    <citation type="submission" date="2019-12" db="EMBL/GenBank/DDBJ databases">
        <title>Chromosome-level assembly of the Caenorhabditis remanei genome.</title>
        <authorList>
            <person name="Teterina A.A."/>
            <person name="Willis J.H."/>
            <person name="Phillips P.C."/>
        </authorList>
    </citation>
    <scope>NUCLEOTIDE SEQUENCE [LARGE SCALE GENOMIC DNA]</scope>
    <source>
        <strain evidence="12 13">PX506</strain>
        <tissue evidence="12">Whole organism</tissue>
    </source>
</reference>
<dbReference type="SUPFAM" id="SSF46785">
    <property type="entry name" value="Winged helix' DNA-binding domain"/>
    <property type="match status" value="1"/>
</dbReference>
<evidence type="ECO:0000259" key="10">
    <source>
        <dbReference type="Pfam" id="PF02270"/>
    </source>
</evidence>
<evidence type="ECO:0000256" key="7">
    <source>
        <dbReference type="ARBA" id="ARBA00023242"/>
    </source>
</evidence>
<protein>
    <recommendedName>
        <fullName evidence="3 9">General transcription factor IIF subunit 2</fullName>
    </recommendedName>
    <alternativeName>
        <fullName evidence="8 9">Transcription initiation factor IIF subunit beta</fullName>
    </alternativeName>
</protein>
<feature type="domain" description="TFIIF beta subunit N-terminal" evidence="11">
    <location>
        <begin position="20"/>
        <end position="141"/>
    </location>
</feature>
<keyword evidence="6 9" id="KW-0804">Transcription</keyword>
<dbReference type="Pfam" id="PF17683">
    <property type="entry name" value="TFIIF_beta_N"/>
    <property type="match status" value="1"/>
</dbReference>
<dbReference type="CDD" id="cd07980">
    <property type="entry name" value="TFIIF_beta"/>
    <property type="match status" value="1"/>
</dbReference>
<evidence type="ECO:0000256" key="8">
    <source>
        <dbReference type="ARBA" id="ARBA00033388"/>
    </source>
</evidence>
<gene>
    <name evidence="12" type="ORF">GCK72_021594</name>
</gene>
<evidence type="ECO:0000259" key="11">
    <source>
        <dbReference type="Pfam" id="PF17683"/>
    </source>
</evidence>
<evidence type="ECO:0000256" key="5">
    <source>
        <dbReference type="ARBA" id="ARBA00023125"/>
    </source>
</evidence>
<evidence type="ECO:0000313" key="12">
    <source>
        <dbReference type="EMBL" id="KAF1755027.1"/>
    </source>
</evidence>
<evidence type="ECO:0000256" key="2">
    <source>
        <dbReference type="ARBA" id="ARBA00009543"/>
    </source>
</evidence>
<dbReference type="CTD" id="9828081"/>
<feature type="domain" description="TFIIF beta subunit HTH" evidence="10">
    <location>
        <begin position="195"/>
        <end position="257"/>
    </location>
</feature>
<name>A0A6A5GIK8_CAERE</name>
<dbReference type="SUPFAM" id="SSF50916">
    <property type="entry name" value="Rap30/74 interaction domains"/>
    <property type="match status" value="1"/>
</dbReference>
<dbReference type="GO" id="GO:0003677">
    <property type="term" value="F:DNA binding"/>
    <property type="evidence" value="ECO:0007669"/>
    <property type="project" value="UniProtKB-UniRule"/>
</dbReference>
<dbReference type="InterPro" id="IPR040450">
    <property type="entry name" value="TFIIF_beta_HTH"/>
</dbReference>
<dbReference type="PANTHER" id="PTHR10445:SF0">
    <property type="entry name" value="GENERAL TRANSCRIPTION FACTOR IIF SUBUNIT 2"/>
    <property type="match status" value="1"/>
</dbReference>
<comment type="similarity">
    <text evidence="2 9">Belongs to the TFIIF beta subunit family.</text>
</comment>
<dbReference type="GO" id="GO:0006368">
    <property type="term" value="P:transcription elongation by RNA polymerase II"/>
    <property type="evidence" value="ECO:0007669"/>
    <property type="project" value="UniProtKB-ARBA"/>
</dbReference>
<dbReference type="AlphaFoldDB" id="A0A6A5GIK8"/>
<dbReference type="PIRSF" id="PIRSF015849">
    <property type="entry name" value="TFIIF-beta"/>
    <property type="match status" value="1"/>
</dbReference>
<dbReference type="PANTHER" id="PTHR10445">
    <property type="entry name" value="GENERAL TRANSCRIPTION FACTOR IIF SUBUNIT 2"/>
    <property type="match status" value="1"/>
</dbReference>
<keyword evidence="5 9" id="KW-0238">DNA-binding</keyword>
<keyword evidence="4 9" id="KW-0805">Transcription regulation</keyword>
<evidence type="ECO:0000256" key="4">
    <source>
        <dbReference type="ARBA" id="ARBA00023015"/>
    </source>
</evidence>
<dbReference type="InterPro" id="IPR003196">
    <property type="entry name" value="TFIIF_beta"/>
</dbReference>
<dbReference type="InterPro" id="IPR040504">
    <property type="entry name" value="TFIIF_beta_N"/>
</dbReference>
<dbReference type="InterPro" id="IPR011039">
    <property type="entry name" value="TFIIF_interaction"/>
</dbReference>
<dbReference type="KEGG" id="crq:GCK72_021594"/>
<proteinExistence type="inferred from homology"/>
<dbReference type="InterPro" id="IPR036388">
    <property type="entry name" value="WH-like_DNA-bd_sf"/>
</dbReference>
<dbReference type="InterPro" id="IPR036390">
    <property type="entry name" value="WH_DNA-bd_sf"/>
</dbReference>
<dbReference type="GeneID" id="9828081"/>
<dbReference type="GO" id="GO:0006367">
    <property type="term" value="P:transcription initiation at RNA polymerase II promoter"/>
    <property type="evidence" value="ECO:0007669"/>
    <property type="project" value="UniProtKB-UniRule"/>
</dbReference>
<dbReference type="GO" id="GO:0005674">
    <property type="term" value="C:transcription factor TFIIF complex"/>
    <property type="evidence" value="ECO:0007669"/>
    <property type="project" value="InterPro"/>
</dbReference>
<organism evidence="12 13">
    <name type="scientific">Caenorhabditis remanei</name>
    <name type="common">Caenorhabditis vulgaris</name>
    <dbReference type="NCBI Taxonomy" id="31234"/>
    <lineage>
        <taxon>Eukaryota</taxon>
        <taxon>Metazoa</taxon>
        <taxon>Ecdysozoa</taxon>
        <taxon>Nematoda</taxon>
        <taxon>Chromadorea</taxon>
        <taxon>Rhabditida</taxon>
        <taxon>Rhabditina</taxon>
        <taxon>Rhabditomorpha</taxon>
        <taxon>Rhabditoidea</taxon>
        <taxon>Rhabditidae</taxon>
        <taxon>Peloderinae</taxon>
        <taxon>Caenorhabditis</taxon>
    </lineage>
</organism>
<evidence type="ECO:0000313" key="13">
    <source>
        <dbReference type="Proteomes" id="UP000483820"/>
    </source>
</evidence>
<comment type="subcellular location">
    <subcellularLocation>
        <location evidence="1 9">Nucleus</location>
    </subcellularLocation>
</comment>
<evidence type="ECO:0000256" key="3">
    <source>
        <dbReference type="ARBA" id="ARBA00020815"/>
    </source>
</evidence>
<evidence type="ECO:0000256" key="9">
    <source>
        <dbReference type="PIRNR" id="PIRNR015849"/>
    </source>
</evidence>
<evidence type="ECO:0000256" key="1">
    <source>
        <dbReference type="ARBA" id="ARBA00004123"/>
    </source>
</evidence>
<comment type="function">
    <text evidence="9">TFIIF is a general transcription initiation factor that binds to RNA polymerase II and helps to recruit it to the initiation complex in collaboration with TFIIB.</text>
</comment>
<comment type="caution">
    <text evidence="12">The sequence shown here is derived from an EMBL/GenBank/DDBJ whole genome shotgun (WGS) entry which is preliminary data.</text>
</comment>
<dbReference type="Pfam" id="PF02270">
    <property type="entry name" value="TFIIF_beta"/>
    <property type="match status" value="1"/>
</dbReference>
<accession>A0A6A5GIK8</accession>